<gene>
    <name evidence="1" type="ORF">V3391_00220</name>
</gene>
<evidence type="ECO:0000313" key="1">
    <source>
        <dbReference type="EMBL" id="MEF3080641.1"/>
    </source>
</evidence>
<reference evidence="1 2" key="1">
    <citation type="submission" date="2024-01" db="EMBL/GenBank/DDBJ databases">
        <title>Novel species of the genus Luteimonas isolated from rivers.</title>
        <authorList>
            <person name="Lu H."/>
        </authorList>
    </citation>
    <scope>NUCLEOTIDE SEQUENCE [LARGE SCALE GENOMIC DNA]</scope>
    <source>
        <strain evidence="1 2">SMYT11W</strain>
    </source>
</reference>
<dbReference type="SUPFAM" id="SSF55144">
    <property type="entry name" value="LigT-like"/>
    <property type="match status" value="1"/>
</dbReference>
<evidence type="ECO:0000313" key="2">
    <source>
        <dbReference type="Proteomes" id="UP001358324"/>
    </source>
</evidence>
<evidence type="ECO:0008006" key="3">
    <source>
        <dbReference type="Google" id="ProtNLM"/>
    </source>
</evidence>
<keyword evidence="2" id="KW-1185">Reference proteome</keyword>
<proteinExistence type="predicted"/>
<comment type="caution">
    <text evidence="1">The sequence shown here is derived from an EMBL/GenBank/DDBJ whole genome shotgun (WGS) entry which is preliminary data.</text>
</comment>
<dbReference type="InterPro" id="IPR009097">
    <property type="entry name" value="Cyclic_Pdiesterase"/>
</dbReference>
<dbReference type="RefSeq" id="WP_332076407.1">
    <property type="nucleotide sequence ID" value="NZ_JAZHBM010000001.1"/>
</dbReference>
<protein>
    <recommendedName>
        <fullName evidence="3">2'-5' RNA ligase family protein</fullName>
    </recommendedName>
</protein>
<accession>A0ABU7W9K8</accession>
<dbReference type="Proteomes" id="UP001358324">
    <property type="component" value="Unassembled WGS sequence"/>
</dbReference>
<dbReference type="EMBL" id="JAZHBM010000001">
    <property type="protein sequence ID" value="MEF3080641.1"/>
    <property type="molecule type" value="Genomic_DNA"/>
</dbReference>
<dbReference type="Gene3D" id="3.90.1140.10">
    <property type="entry name" value="Cyclic phosphodiesterase"/>
    <property type="match status" value="1"/>
</dbReference>
<name>A0ABU7W9K8_9GAMM</name>
<sequence>MTKDPFLMLMGRPPPDVVRQLSDIVEAAGLVQRLGRRYFDPANSHQSFSNRHKDDAVELTRMIAVGSAIQAHAFDLSLDRIVSTVKDRIDWRFESSKGRTPEFDAMLRAVRAAFDCVDGIEDEVQHAPHVTFAYGAPERLRTLHFPAVAWTVDRTELVRRMEHPYRYETLASWPLLPASRGAVIQVPLF</sequence>
<organism evidence="1 2">
    <name type="scientific">Luteimonas flava</name>
    <dbReference type="NCBI Taxonomy" id="3115822"/>
    <lineage>
        <taxon>Bacteria</taxon>
        <taxon>Pseudomonadati</taxon>
        <taxon>Pseudomonadota</taxon>
        <taxon>Gammaproteobacteria</taxon>
        <taxon>Lysobacterales</taxon>
        <taxon>Lysobacteraceae</taxon>
        <taxon>Luteimonas</taxon>
    </lineage>
</organism>